<dbReference type="InterPro" id="IPR040843">
    <property type="entry name" value="RAMA"/>
</dbReference>
<dbReference type="Pfam" id="PF18755">
    <property type="entry name" value="RAMA"/>
    <property type="match status" value="1"/>
</dbReference>
<organism evidence="2 3">
    <name type="scientific">Vibrio metoecus</name>
    <dbReference type="NCBI Taxonomy" id="1481663"/>
    <lineage>
        <taxon>Bacteria</taxon>
        <taxon>Pseudomonadati</taxon>
        <taxon>Pseudomonadota</taxon>
        <taxon>Gammaproteobacteria</taxon>
        <taxon>Vibrionales</taxon>
        <taxon>Vibrionaceae</taxon>
        <taxon>Vibrio</taxon>
    </lineage>
</organism>
<dbReference type="AlphaFoldDB" id="A0A0Q0MQN9"/>
<sequence>MKWILKVFKAITALTRKMKSMSENDVIRNLLGLDHGKEDPVDESLKPLLDGWSVKNVLFPLQTQFRAQYKGQIHYGIVSKQGLVVDGESFKSPSQAATKITKNSVNGWIFWECKFPGTTQWVSISSLRRE</sequence>
<dbReference type="PATRIC" id="fig|1481663.8.peg.3324"/>
<protein>
    <recommendedName>
        <fullName evidence="1">RAMA domain-containing protein</fullName>
    </recommendedName>
</protein>
<reference evidence="2 3" key="1">
    <citation type="journal article" date="2015" name="Genome Biol. Evol.">
        <title>The Dynamics of Genetic Interactions between Vibrio metoecus and Vibrio cholerae, Two Close Relatives Co-Occurring in the Environment.</title>
        <authorList>
            <person name="Orata F.D."/>
            <person name="Kirchberger P.C."/>
            <person name="Meheust R."/>
            <person name="Barlow E.J."/>
            <person name="Tarr C.L."/>
            <person name="Boucher Y."/>
        </authorList>
    </citation>
    <scope>NUCLEOTIDE SEQUENCE [LARGE SCALE GENOMIC DNA]</scope>
    <source>
        <strain evidence="2 3">08-2459</strain>
    </source>
</reference>
<dbReference type="EMBL" id="LCUF01000030">
    <property type="protein sequence ID" value="KQA22633.1"/>
    <property type="molecule type" value="Genomic_DNA"/>
</dbReference>
<name>A0A0Q0MQN9_VIBMT</name>
<accession>A0A0Q0MQN9</accession>
<evidence type="ECO:0000259" key="1">
    <source>
        <dbReference type="Pfam" id="PF18755"/>
    </source>
</evidence>
<gene>
    <name evidence="2" type="ORF">AAY55_16280</name>
</gene>
<evidence type="ECO:0000313" key="2">
    <source>
        <dbReference type="EMBL" id="KQA22633.1"/>
    </source>
</evidence>
<evidence type="ECO:0000313" key="3">
    <source>
        <dbReference type="Proteomes" id="UP000053724"/>
    </source>
</evidence>
<comment type="caution">
    <text evidence="2">The sequence shown here is derived from an EMBL/GenBank/DDBJ whole genome shotgun (WGS) entry which is preliminary data.</text>
</comment>
<proteinExistence type="predicted"/>
<dbReference type="Proteomes" id="UP000053724">
    <property type="component" value="Unassembled WGS sequence"/>
</dbReference>
<feature type="domain" description="RAMA" evidence="1">
    <location>
        <begin position="67"/>
        <end position="129"/>
    </location>
</feature>